<keyword evidence="3" id="KW-1185">Reference proteome</keyword>
<evidence type="ECO:0000313" key="2">
    <source>
        <dbReference type="EMBL" id="PYI23264.1"/>
    </source>
</evidence>
<protein>
    <submittedName>
        <fullName evidence="2">Uncharacterized protein</fullName>
    </submittedName>
</protein>
<organism evidence="2 3">
    <name type="scientific">Aspergillus violaceofuscus (strain CBS 115571)</name>
    <dbReference type="NCBI Taxonomy" id="1450538"/>
    <lineage>
        <taxon>Eukaryota</taxon>
        <taxon>Fungi</taxon>
        <taxon>Dikarya</taxon>
        <taxon>Ascomycota</taxon>
        <taxon>Pezizomycotina</taxon>
        <taxon>Eurotiomycetes</taxon>
        <taxon>Eurotiomycetidae</taxon>
        <taxon>Eurotiales</taxon>
        <taxon>Aspergillaceae</taxon>
        <taxon>Aspergillus</taxon>
    </lineage>
</organism>
<keyword evidence="1" id="KW-0472">Membrane</keyword>
<dbReference type="AlphaFoldDB" id="A0A2V5HMG8"/>
<reference evidence="2 3" key="1">
    <citation type="submission" date="2018-02" db="EMBL/GenBank/DDBJ databases">
        <title>The genomes of Aspergillus section Nigri reveals drivers in fungal speciation.</title>
        <authorList>
            <consortium name="DOE Joint Genome Institute"/>
            <person name="Vesth T.C."/>
            <person name="Nybo J."/>
            <person name="Theobald S."/>
            <person name="Brandl J."/>
            <person name="Frisvad J.C."/>
            <person name="Nielsen K.F."/>
            <person name="Lyhne E.K."/>
            <person name="Kogle M.E."/>
            <person name="Kuo A."/>
            <person name="Riley R."/>
            <person name="Clum A."/>
            <person name="Nolan M."/>
            <person name="Lipzen A."/>
            <person name="Salamov A."/>
            <person name="Henrissat B."/>
            <person name="Wiebenga A."/>
            <person name="De vries R.P."/>
            <person name="Grigoriev I.V."/>
            <person name="Mortensen U.H."/>
            <person name="Andersen M.R."/>
            <person name="Baker S.E."/>
        </authorList>
    </citation>
    <scope>NUCLEOTIDE SEQUENCE [LARGE SCALE GENOMIC DNA]</scope>
    <source>
        <strain evidence="2 3">CBS 115571</strain>
    </source>
</reference>
<feature type="transmembrane region" description="Helical" evidence="1">
    <location>
        <begin position="21"/>
        <end position="43"/>
    </location>
</feature>
<sequence length="105" mass="12107">MSLTTRQPYRAVFASRRSTRFFCHCCVIPPPLLSICFCSQSVYKARLCFCSFLRGFSHSRVFHSFSTLIPDLVLDLLDFMPVGHQCLVLSNIIHTFSVPFLFSRH</sequence>
<feature type="transmembrane region" description="Helical" evidence="1">
    <location>
        <begin position="82"/>
        <end position="102"/>
    </location>
</feature>
<dbReference type="Proteomes" id="UP000249829">
    <property type="component" value="Unassembled WGS sequence"/>
</dbReference>
<name>A0A2V5HMG8_ASPV1</name>
<gene>
    <name evidence="2" type="ORF">BO99DRAFT_198703</name>
</gene>
<keyword evidence="1" id="KW-1133">Transmembrane helix</keyword>
<dbReference type="EMBL" id="KZ825106">
    <property type="protein sequence ID" value="PYI23264.1"/>
    <property type="molecule type" value="Genomic_DNA"/>
</dbReference>
<evidence type="ECO:0000256" key="1">
    <source>
        <dbReference type="SAM" id="Phobius"/>
    </source>
</evidence>
<proteinExistence type="predicted"/>
<accession>A0A2V5HMG8</accession>
<keyword evidence="1" id="KW-0812">Transmembrane</keyword>
<evidence type="ECO:0000313" key="3">
    <source>
        <dbReference type="Proteomes" id="UP000249829"/>
    </source>
</evidence>